<accession>A0A071M511</accession>
<dbReference type="CDD" id="cd02619">
    <property type="entry name" value="Peptidase_C1"/>
    <property type="match status" value="1"/>
</dbReference>
<dbReference type="InterPro" id="IPR013128">
    <property type="entry name" value="Peptidase_C1A"/>
</dbReference>
<dbReference type="EMBL" id="JJOA01000036">
    <property type="protein sequence ID" value="KEA55782.1"/>
    <property type="molecule type" value="Genomic_DNA"/>
</dbReference>
<comment type="similarity">
    <text evidence="1">Belongs to the peptidase C1 family.</text>
</comment>
<dbReference type="Pfam" id="PF00112">
    <property type="entry name" value="Peptidase_C1"/>
    <property type="match status" value="1"/>
</dbReference>
<keyword evidence="2" id="KW-0732">Signal</keyword>
<reference evidence="4" key="1">
    <citation type="submission" date="2014-04" db="EMBL/GenBank/DDBJ databases">
        <title>In planta biocontrol of soil-borne Fusarium wilt of banana through a plant endophytic bacterium, Burkholderia cenocepacia 869T2.</title>
        <authorList>
            <person name="Ho Y.-N."/>
            <person name="Chiang H.-M."/>
            <person name="Chao C.-P."/>
            <person name="Su C.-C."/>
            <person name="Hsu H.-F."/>
            <person name="Guo C.-T."/>
            <person name="Hsieh J.-L."/>
            <person name="Huang C.-C."/>
        </authorList>
    </citation>
    <scope>NUCLEOTIDE SEQUENCE [LARGE SCALE GENOMIC DNA]</scope>
    <source>
        <strain evidence="4">869T2</strain>
    </source>
</reference>
<evidence type="ECO:0000313" key="4">
    <source>
        <dbReference type="EMBL" id="KEA55782.1"/>
    </source>
</evidence>
<feature type="domain" description="Peptidase C1A papain C-terminal" evidence="3">
    <location>
        <begin position="52"/>
        <end position="273"/>
    </location>
</feature>
<dbReference type="InterPro" id="IPR000668">
    <property type="entry name" value="Peptidase_C1A_C"/>
</dbReference>
<organism evidence="4">
    <name type="scientific">Burkholderia cenocepacia</name>
    <dbReference type="NCBI Taxonomy" id="95486"/>
    <lineage>
        <taxon>Bacteria</taxon>
        <taxon>Pseudomonadati</taxon>
        <taxon>Pseudomonadota</taxon>
        <taxon>Betaproteobacteria</taxon>
        <taxon>Burkholderiales</taxon>
        <taxon>Burkholderiaceae</taxon>
        <taxon>Burkholderia</taxon>
        <taxon>Burkholderia cepacia complex</taxon>
    </lineage>
</organism>
<evidence type="ECO:0000259" key="3">
    <source>
        <dbReference type="SMART" id="SM00645"/>
    </source>
</evidence>
<gene>
    <name evidence="4" type="ORF">DT99_30715</name>
</gene>
<dbReference type="Gene3D" id="3.90.70.10">
    <property type="entry name" value="Cysteine proteinases"/>
    <property type="match status" value="1"/>
</dbReference>
<dbReference type="GO" id="GO:0006508">
    <property type="term" value="P:proteolysis"/>
    <property type="evidence" value="ECO:0007669"/>
    <property type="project" value="InterPro"/>
</dbReference>
<name>A0A071M511_9BURK</name>
<dbReference type="SUPFAM" id="SSF54001">
    <property type="entry name" value="Cysteine proteinases"/>
    <property type="match status" value="1"/>
</dbReference>
<dbReference type="SMART" id="SM00645">
    <property type="entry name" value="Pept_C1"/>
    <property type="match status" value="1"/>
</dbReference>
<proteinExistence type="inferred from homology"/>
<evidence type="ECO:0000256" key="1">
    <source>
        <dbReference type="ARBA" id="ARBA00008455"/>
    </source>
</evidence>
<dbReference type="GO" id="GO:0008234">
    <property type="term" value="F:cysteine-type peptidase activity"/>
    <property type="evidence" value="ECO:0007669"/>
    <property type="project" value="InterPro"/>
</dbReference>
<dbReference type="InterPro" id="IPR038765">
    <property type="entry name" value="Papain-like_cys_pep_sf"/>
</dbReference>
<comment type="caution">
    <text evidence="4">The sequence shown here is derived from an EMBL/GenBank/DDBJ whole genome shotgun (WGS) entry which is preliminary data.</text>
</comment>
<dbReference type="PANTHER" id="PTHR12411">
    <property type="entry name" value="CYSTEINE PROTEASE FAMILY C1-RELATED"/>
    <property type="match status" value="1"/>
</dbReference>
<dbReference type="OrthoDB" id="1491023at2"/>
<dbReference type="AlphaFoldDB" id="A0A071M511"/>
<feature type="chain" id="PRO_5001677403" description="Peptidase C1A papain C-terminal domain-containing protein" evidence="2">
    <location>
        <begin position="24"/>
        <end position="536"/>
    </location>
</feature>
<protein>
    <recommendedName>
        <fullName evidence="3">Peptidase C1A papain C-terminal domain-containing protein</fullName>
    </recommendedName>
</protein>
<feature type="signal peptide" evidence="2">
    <location>
        <begin position="1"/>
        <end position="23"/>
    </location>
</feature>
<sequence>MCRRLRFSIACVLLAAAARPVSAQIGHATGLVDDPPAVLAAVPRQPAYRAYLPPRSDFTRYFPLVRSQGEQGSCTAWATGYNALSAAFNLQLERQGAAGGERRRVAFSPAYLFNLLHRGRCEGGTSVTAALDAIHDNGLVTFDGLPYDPKTCSALPDDLRMRDARNNRLLTYSLIDKDDRDVLEKIRGAVFARKPVVIGIYSGDITSALQRYRGGVFRDVLPKENAHAMVIAGYDDASQTFTVVNSWGEHWGEQGLLRIDYQTLLTNLSNGPFVIDEIDPDGIRRLLTAAHVEPEPPPVPPVIRQNVSPDALRDAIRRRVDKLQCARVDAGVAADRSVALTGFVGSQGDLDALLKAVAAMPDSGRVDNRVTVHPWPQCEVYLSFDQGLRHAGGLDVKAVGHPAERYREGDSLALQVTSPGYPSYLYVAYLQASGEVVYLSWPEGASPRPVPPRSRLVFGGGRNGQPVYRVAKPFGDEIVVVIASRRRLVVGTLPDKEVDREFLTKFRMPLLDPDPAASAHDAVAVAVLPLKTVAKE</sequence>
<evidence type="ECO:0000256" key="2">
    <source>
        <dbReference type="SAM" id="SignalP"/>
    </source>
</evidence>